<evidence type="ECO:0000313" key="4">
    <source>
        <dbReference type="EMBL" id="KAL3529466.1"/>
    </source>
</evidence>
<feature type="compositionally biased region" description="Basic and acidic residues" evidence="2">
    <location>
        <begin position="113"/>
        <end position="133"/>
    </location>
</feature>
<organism evidence="4 5">
    <name type="scientific">Cinchona calisaya</name>
    <dbReference type="NCBI Taxonomy" id="153742"/>
    <lineage>
        <taxon>Eukaryota</taxon>
        <taxon>Viridiplantae</taxon>
        <taxon>Streptophyta</taxon>
        <taxon>Embryophyta</taxon>
        <taxon>Tracheophyta</taxon>
        <taxon>Spermatophyta</taxon>
        <taxon>Magnoliopsida</taxon>
        <taxon>eudicotyledons</taxon>
        <taxon>Gunneridae</taxon>
        <taxon>Pentapetalae</taxon>
        <taxon>asterids</taxon>
        <taxon>lamiids</taxon>
        <taxon>Gentianales</taxon>
        <taxon>Rubiaceae</taxon>
        <taxon>Cinchonoideae</taxon>
        <taxon>Cinchoneae</taxon>
        <taxon>Cinchona</taxon>
    </lineage>
</organism>
<evidence type="ECO:0000256" key="1">
    <source>
        <dbReference type="PROSITE-ProRule" id="PRU00047"/>
    </source>
</evidence>
<gene>
    <name evidence="4" type="ORF">ACH5RR_008788</name>
</gene>
<feature type="domain" description="CCHC-type" evidence="3">
    <location>
        <begin position="92"/>
        <end position="105"/>
    </location>
</feature>
<dbReference type="PANTHER" id="PTHR31286">
    <property type="entry name" value="GLYCINE-RICH CELL WALL STRUCTURAL PROTEIN 1.8-LIKE"/>
    <property type="match status" value="1"/>
</dbReference>
<keyword evidence="5" id="KW-1185">Reference proteome</keyword>
<comment type="caution">
    <text evidence="4">The sequence shown here is derived from an EMBL/GenBank/DDBJ whole genome shotgun (WGS) entry which is preliminary data.</text>
</comment>
<keyword evidence="1" id="KW-0479">Metal-binding</keyword>
<proteinExistence type="predicted"/>
<evidence type="ECO:0000259" key="3">
    <source>
        <dbReference type="PROSITE" id="PS50158"/>
    </source>
</evidence>
<dbReference type="EMBL" id="JBJUIK010000004">
    <property type="protein sequence ID" value="KAL3529466.1"/>
    <property type="molecule type" value="Genomic_DNA"/>
</dbReference>
<evidence type="ECO:0000313" key="5">
    <source>
        <dbReference type="Proteomes" id="UP001630127"/>
    </source>
</evidence>
<evidence type="ECO:0000256" key="2">
    <source>
        <dbReference type="SAM" id="MobiDB-lite"/>
    </source>
</evidence>
<dbReference type="InterPro" id="IPR040256">
    <property type="entry name" value="At4g02000-like"/>
</dbReference>
<accession>A0ABD3AEU5</accession>
<dbReference type="Proteomes" id="UP001630127">
    <property type="component" value="Unassembled WGS sequence"/>
</dbReference>
<protein>
    <recommendedName>
        <fullName evidence="3">CCHC-type domain-containing protein</fullName>
    </recommendedName>
</protein>
<feature type="region of interest" description="Disordered" evidence="2">
    <location>
        <begin position="107"/>
        <end position="133"/>
    </location>
</feature>
<sequence length="295" mass="32394">MQVSRLPCQSFIPLLNSLSAHNYDKRTLYSIAKLIGEPLKLDASTSSLSRSNVVRFCVKVVIKKPLLKRFWIGKESNAYWQYIHYENILLYCTTCNKLGHESKDCCINNPNQDKGKQPTEEKQPDIEKPSSSEIVKEATSLKEKQLPVEKQGLNASKETLAVNNTAAALSQANPMTKIPQLTTTVSETLATNNEDHQAVTTATNYSANLTTQSQTQNETSEDMQAMNTIEPPIAIVGISNDPTTKVMHDEGVVSACMTRKRVSRRKPGSRALGSSAKKVIASLGLECTEDMSGSG</sequence>
<name>A0ABD3AEU5_9GENT</name>
<keyword evidence="1" id="KW-0862">Zinc</keyword>
<keyword evidence="1" id="KW-0863">Zinc-finger</keyword>
<dbReference type="PROSITE" id="PS50158">
    <property type="entry name" value="ZF_CCHC"/>
    <property type="match status" value="1"/>
</dbReference>
<reference evidence="4 5" key="1">
    <citation type="submission" date="2024-11" db="EMBL/GenBank/DDBJ databases">
        <title>A near-complete genome assembly of Cinchona calisaya.</title>
        <authorList>
            <person name="Lian D.C."/>
            <person name="Zhao X.W."/>
            <person name="Wei L."/>
        </authorList>
    </citation>
    <scope>NUCLEOTIDE SEQUENCE [LARGE SCALE GENOMIC DNA]</scope>
    <source>
        <tissue evidence="4">Nenye</tissue>
    </source>
</reference>
<dbReference type="AlphaFoldDB" id="A0ABD3AEU5"/>
<dbReference type="PANTHER" id="PTHR31286:SF180">
    <property type="entry name" value="OS10G0362600 PROTEIN"/>
    <property type="match status" value="1"/>
</dbReference>
<dbReference type="GO" id="GO:0008270">
    <property type="term" value="F:zinc ion binding"/>
    <property type="evidence" value="ECO:0007669"/>
    <property type="project" value="UniProtKB-KW"/>
</dbReference>
<dbReference type="InterPro" id="IPR001878">
    <property type="entry name" value="Znf_CCHC"/>
</dbReference>